<dbReference type="EMBL" id="LDAU01000168">
    <property type="protein sequence ID" value="KRX01631.1"/>
    <property type="molecule type" value="Genomic_DNA"/>
</dbReference>
<protein>
    <submittedName>
        <fullName evidence="1">Uncharacterized protein</fullName>
    </submittedName>
</protein>
<dbReference type="Proteomes" id="UP000054937">
    <property type="component" value="Unassembled WGS sequence"/>
</dbReference>
<organism evidence="1 2">
    <name type="scientific">Pseudocohnilembus persalinus</name>
    <name type="common">Ciliate</name>
    <dbReference type="NCBI Taxonomy" id="266149"/>
    <lineage>
        <taxon>Eukaryota</taxon>
        <taxon>Sar</taxon>
        <taxon>Alveolata</taxon>
        <taxon>Ciliophora</taxon>
        <taxon>Intramacronucleata</taxon>
        <taxon>Oligohymenophorea</taxon>
        <taxon>Scuticociliatia</taxon>
        <taxon>Philasterida</taxon>
        <taxon>Pseudocohnilembidae</taxon>
        <taxon>Pseudocohnilembus</taxon>
    </lineage>
</organism>
<proteinExistence type="predicted"/>
<name>A0A0V0QHC1_PSEPJ</name>
<evidence type="ECO:0000313" key="2">
    <source>
        <dbReference type="Proteomes" id="UP000054937"/>
    </source>
</evidence>
<accession>A0A0V0QHC1</accession>
<gene>
    <name evidence="1" type="ORF">PPERSA_03715</name>
</gene>
<comment type="caution">
    <text evidence="1">The sequence shown here is derived from an EMBL/GenBank/DDBJ whole genome shotgun (WGS) entry which is preliminary data.</text>
</comment>
<reference evidence="1 2" key="1">
    <citation type="journal article" date="2015" name="Sci. Rep.">
        <title>Genome of the facultative scuticociliatosis pathogen Pseudocohnilembus persalinus provides insight into its virulence through horizontal gene transfer.</title>
        <authorList>
            <person name="Xiong J."/>
            <person name="Wang G."/>
            <person name="Cheng J."/>
            <person name="Tian M."/>
            <person name="Pan X."/>
            <person name="Warren A."/>
            <person name="Jiang C."/>
            <person name="Yuan D."/>
            <person name="Miao W."/>
        </authorList>
    </citation>
    <scope>NUCLEOTIDE SEQUENCE [LARGE SCALE GENOMIC DNA]</scope>
    <source>
        <strain evidence="1">36N120E</strain>
    </source>
</reference>
<sequence>MVLRRTPGSGWANKITSLLSIVAAGSLHRFKMVQKKYLSENIFKKLTEKDSVFVPKNIKEIYKIKDSIQSSISQSQQKNEIKFQNVDELMLHFKLNNLQQQQKIEHDLKCYESYYKYKIQRNIFGKNDQNN</sequence>
<dbReference type="AlphaFoldDB" id="A0A0V0QHC1"/>
<dbReference type="InParanoid" id="A0A0V0QHC1"/>
<evidence type="ECO:0000313" key="1">
    <source>
        <dbReference type="EMBL" id="KRX01631.1"/>
    </source>
</evidence>
<keyword evidence="2" id="KW-1185">Reference proteome</keyword>